<sequence>MRRLPLVLLTTALLVAACTVPQQRTDETLGKVAATPQEIDAVFERYATVRDTAARLLSPNPLSIIQTEAVLDIETGSFEMAQRLAASDPERDDPIDVQRTYTPRFGSYPLWFVAVVRDEGREVTRVQVFERAAAADPWLLIATPETVLDAELPDLRERDGAVVRVAADDDAGTGVSAQQAADDYAALLADPEAEVATTFAEDGFVEQVRAAAEQNRALEGVGFEQTWEAQEVRHAVRTSDGGTLAFVDLSRSDTYDVPDDVTVTWPEDSPQRAFIPEGLSTTGTLLYRHQVLMLIPVGDEPPRVIGQFGGVVGAEGF</sequence>
<dbReference type="PROSITE" id="PS51257">
    <property type="entry name" value="PROKAR_LIPOPROTEIN"/>
    <property type="match status" value="1"/>
</dbReference>
<evidence type="ECO:0000259" key="2">
    <source>
        <dbReference type="Pfam" id="PF26366"/>
    </source>
</evidence>
<dbReference type="EMBL" id="BAAAPY010000009">
    <property type="protein sequence ID" value="GAA2082237.1"/>
    <property type="molecule type" value="Genomic_DNA"/>
</dbReference>
<accession>A0ABN2W3Y4</accession>
<feature type="domain" description="DUF8094" evidence="2">
    <location>
        <begin position="33"/>
        <end position="316"/>
    </location>
</feature>
<name>A0ABN2W3Y4_9ACTN</name>
<feature type="chain" id="PRO_5046262828" description="DUF8094 domain-containing protein" evidence="1">
    <location>
        <begin position="18"/>
        <end position="317"/>
    </location>
</feature>
<proteinExistence type="predicted"/>
<organism evidence="3 4">
    <name type="scientific">Aeromicrobium halocynthiae</name>
    <dbReference type="NCBI Taxonomy" id="560557"/>
    <lineage>
        <taxon>Bacteria</taxon>
        <taxon>Bacillati</taxon>
        <taxon>Actinomycetota</taxon>
        <taxon>Actinomycetes</taxon>
        <taxon>Propionibacteriales</taxon>
        <taxon>Nocardioidaceae</taxon>
        <taxon>Aeromicrobium</taxon>
    </lineage>
</organism>
<evidence type="ECO:0000256" key="1">
    <source>
        <dbReference type="SAM" id="SignalP"/>
    </source>
</evidence>
<feature type="signal peptide" evidence="1">
    <location>
        <begin position="1"/>
        <end position="17"/>
    </location>
</feature>
<dbReference type="InterPro" id="IPR058407">
    <property type="entry name" value="DUF8094"/>
</dbReference>
<dbReference type="RefSeq" id="WP_344328859.1">
    <property type="nucleotide sequence ID" value="NZ_BAAAPY010000009.1"/>
</dbReference>
<evidence type="ECO:0000313" key="3">
    <source>
        <dbReference type="EMBL" id="GAA2082237.1"/>
    </source>
</evidence>
<reference evidence="3 4" key="1">
    <citation type="journal article" date="2019" name="Int. J. Syst. Evol. Microbiol.">
        <title>The Global Catalogue of Microorganisms (GCM) 10K type strain sequencing project: providing services to taxonomists for standard genome sequencing and annotation.</title>
        <authorList>
            <consortium name="The Broad Institute Genomics Platform"/>
            <consortium name="The Broad Institute Genome Sequencing Center for Infectious Disease"/>
            <person name="Wu L."/>
            <person name="Ma J."/>
        </authorList>
    </citation>
    <scope>NUCLEOTIDE SEQUENCE [LARGE SCALE GENOMIC DNA]</scope>
    <source>
        <strain evidence="3 4">JCM 15749</strain>
    </source>
</reference>
<comment type="caution">
    <text evidence="3">The sequence shown here is derived from an EMBL/GenBank/DDBJ whole genome shotgun (WGS) entry which is preliminary data.</text>
</comment>
<evidence type="ECO:0000313" key="4">
    <source>
        <dbReference type="Proteomes" id="UP001501480"/>
    </source>
</evidence>
<dbReference type="Pfam" id="PF26366">
    <property type="entry name" value="DUF8094"/>
    <property type="match status" value="1"/>
</dbReference>
<keyword evidence="1" id="KW-0732">Signal</keyword>
<protein>
    <recommendedName>
        <fullName evidence="2">DUF8094 domain-containing protein</fullName>
    </recommendedName>
</protein>
<dbReference type="Proteomes" id="UP001501480">
    <property type="component" value="Unassembled WGS sequence"/>
</dbReference>
<keyword evidence="4" id="KW-1185">Reference proteome</keyword>
<gene>
    <name evidence="3" type="ORF">GCM10009821_23760</name>
</gene>